<evidence type="ECO:0000256" key="1">
    <source>
        <dbReference type="SAM" id="SignalP"/>
    </source>
</evidence>
<dbReference type="EMBL" id="JBEYXT010000240">
    <property type="protein sequence ID" value="MEU6805831.1"/>
    <property type="molecule type" value="Genomic_DNA"/>
</dbReference>
<evidence type="ECO:0000259" key="2">
    <source>
        <dbReference type="Pfam" id="PF00652"/>
    </source>
</evidence>
<feature type="domain" description="Ricin B lectin" evidence="2">
    <location>
        <begin position="41"/>
        <end position="85"/>
    </location>
</feature>
<gene>
    <name evidence="3" type="ORF">ABZ931_33255</name>
</gene>
<evidence type="ECO:0000313" key="3">
    <source>
        <dbReference type="EMBL" id="MEU6805831.1"/>
    </source>
</evidence>
<feature type="signal peptide" evidence="1">
    <location>
        <begin position="1"/>
        <end position="32"/>
    </location>
</feature>
<proteinExistence type="predicted"/>
<dbReference type="InterPro" id="IPR035992">
    <property type="entry name" value="Ricin_B-like_lectins"/>
</dbReference>
<name>A0ABV3BAJ1_9ACTN</name>
<dbReference type="InterPro" id="IPR000772">
    <property type="entry name" value="Ricin_B_lectin"/>
</dbReference>
<dbReference type="Pfam" id="PF00652">
    <property type="entry name" value="Ricin_B_lectin"/>
    <property type="match status" value="1"/>
</dbReference>
<dbReference type="SUPFAM" id="SSF50370">
    <property type="entry name" value="Ricin B-like lectins"/>
    <property type="match status" value="1"/>
</dbReference>
<dbReference type="RefSeq" id="WP_359701061.1">
    <property type="nucleotide sequence ID" value="NZ_JBEYXT010000240.1"/>
</dbReference>
<dbReference type="Gene3D" id="2.80.10.50">
    <property type="match status" value="1"/>
</dbReference>
<keyword evidence="4" id="KW-1185">Reference proteome</keyword>
<dbReference type="PROSITE" id="PS50231">
    <property type="entry name" value="RICIN_B_LECTIN"/>
    <property type="match status" value="1"/>
</dbReference>
<protein>
    <submittedName>
        <fullName evidence="3">RICIN domain-containing protein</fullName>
    </submittedName>
</protein>
<feature type="chain" id="PRO_5047418927" evidence="1">
    <location>
        <begin position="33"/>
        <end position="86"/>
    </location>
</feature>
<keyword evidence="1" id="KW-0732">Signal</keyword>
<organism evidence="3 4">
    <name type="scientific">Streptomyces neyagawaensis</name>
    <dbReference type="NCBI Taxonomy" id="42238"/>
    <lineage>
        <taxon>Bacteria</taxon>
        <taxon>Bacillati</taxon>
        <taxon>Actinomycetota</taxon>
        <taxon>Actinomycetes</taxon>
        <taxon>Kitasatosporales</taxon>
        <taxon>Streptomycetaceae</taxon>
        <taxon>Streptomyces</taxon>
    </lineage>
</organism>
<reference evidence="3 4" key="1">
    <citation type="submission" date="2024-06" db="EMBL/GenBank/DDBJ databases">
        <title>The Natural Products Discovery Center: Release of the First 8490 Sequenced Strains for Exploring Actinobacteria Biosynthetic Diversity.</title>
        <authorList>
            <person name="Kalkreuter E."/>
            <person name="Kautsar S.A."/>
            <person name="Yang D."/>
            <person name="Bader C.D."/>
            <person name="Teijaro C.N."/>
            <person name="Fluegel L."/>
            <person name="Davis C.M."/>
            <person name="Simpson J.R."/>
            <person name="Lauterbach L."/>
            <person name="Steele A.D."/>
            <person name="Gui C."/>
            <person name="Meng S."/>
            <person name="Li G."/>
            <person name="Viehrig K."/>
            <person name="Ye F."/>
            <person name="Su P."/>
            <person name="Kiefer A.F."/>
            <person name="Nichols A."/>
            <person name="Cepeda A.J."/>
            <person name="Yan W."/>
            <person name="Fan B."/>
            <person name="Jiang Y."/>
            <person name="Adhikari A."/>
            <person name="Zheng C.-J."/>
            <person name="Schuster L."/>
            <person name="Cowan T.M."/>
            <person name="Smanski M.J."/>
            <person name="Chevrette M.G."/>
            <person name="De Carvalho L.P.S."/>
            <person name="Shen B."/>
        </authorList>
    </citation>
    <scope>NUCLEOTIDE SEQUENCE [LARGE SCALE GENOMIC DNA]</scope>
    <source>
        <strain evidence="3 4">NPDC046851</strain>
    </source>
</reference>
<comment type="caution">
    <text evidence="3">The sequence shown here is derived from an EMBL/GenBank/DDBJ whole genome shotgun (WGS) entry which is preliminary data.</text>
</comment>
<dbReference type="Proteomes" id="UP001551189">
    <property type="component" value="Unassembled WGS sequence"/>
</dbReference>
<sequence>MVFRIPRPRRYGRLSALVTALGLVAVGATAVAAPIEPGQSAAIVGAQSGRCLTVPGSSTTNGTQTQLQDCTGAAGQTWTYTTGKQL</sequence>
<accession>A0ABV3BAJ1</accession>
<evidence type="ECO:0000313" key="4">
    <source>
        <dbReference type="Proteomes" id="UP001551189"/>
    </source>
</evidence>
<feature type="non-terminal residue" evidence="3">
    <location>
        <position position="86"/>
    </location>
</feature>